<evidence type="ECO:0000313" key="5">
    <source>
        <dbReference type="Proteomes" id="UP000594834"/>
    </source>
</evidence>
<gene>
    <name evidence="2" type="ORF">A7456_02670</name>
    <name evidence="3" type="ORF">I6G26_05180</name>
</gene>
<evidence type="ECO:0000256" key="1">
    <source>
        <dbReference type="SAM" id="MobiDB-lite"/>
    </source>
</evidence>
<dbReference type="EMBL" id="CP065728">
    <property type="protein sequence ID" value="QPT45372.1"/>
    <property type="molecule type" value="Genomic_DNA"/>
</dbReference>
<accession>A0A1B8QMI3</accession>
<name>A0A1B8QMI3_MORNO</name>
<evidence type="ECO:0000313" key="2">
    <source>
        <dbReference type="EMBL" id="OBX85067.1"/>
    </source>
</evidence>
<dbReference type="AlphaFoldDB" id="A0A1B8QMI3"/>
<dbReference type="EMBL" id="LXTW01000012">
    <property type="protein sequence ID" value="OBX85067.1"/>
    <property type="molecule type" value="Genomic_DNA"/>
</dbReference>
<dbReference type="RefSeq" id="WP_067008514.1">
    <property type="nucleotide sequence ID" value="NZ_CP065728.1"/>
</dbReference>
<dbReference type="Proteomes" id="UP000594834">
    <property type="component" value="Chromosome"/>
</dbReference>
<reference evidence="3 5" key="2">
    <citation type="submission" date="2020-12" db="EMBL/GenBank/DDBJ databases">
        <title>FDA dAtabase for Regulatory Grade micrObial Sequences (FDA-ARGOS): Supporting development and validation of Infectious Disease Dx tests.</title>
        <authorList>
            <person name="Sproer C."/>
            <person name="Gronow S."/>
            <person name="Severitt S."/>
            <person name="Schroder I."/>
            <person name="Tallon L."/>
            <person name="Sadzewicz L."/>
            <person name="Zhao X."/>
            <person name="Boylan J."/>
            <person name="Ott S."/>
            <person name="Bowen H."/>
            <person name="Vavikolanu K."/>
            <person name="Mehta A."/>
            <person name="Aluvathingal J."/>
            <person name="Nadendla S."/>
            <person name="Lowell S."/>
            <person name="Myers T."/>
            <person name="Yan Y."/>
            <person name="Sichtig H."/>
        </authorList>
    </citation>
    <scope>NUCLEOTIDE SEQUENCE [LARGE SCALE GENOMIC DNA]</scope>
    <source>
        <strain evidence="3 5">FDAARGOS_869</strain>
    </source>
</reference>
<sequence>MNPNTTSYPQNRNNLTDTAIAGALSETVSRYGLAGAEFLKGLRGVDYETGQIFDRSLRKVAQGKLNPNYYEQNLKQQAGFSAEIASVSKKNAQAIMSGNNSRFSRSEDIASYGKNHNVVDIVELLERQEISTSQMKFVSNYKNLLNKIAKRNSGDKNDLSRYLEVDRLEMPSEQVEEAKAYCREQAKSLKQQSERTRQQGELTKAEGLKQQAKNFEKLESKISDSGMTTEEAIAYRLNPEWETVKDISRVSHQAGIQGAKFGAVIGGSISLVTNIIAYKSSNKELSEAVVDTGMDTLKSAGVGYGTAFTGTAIKSYMAQSANEVVRNLSKTALPAMIVSACLATSKSVASYAKGEIDESTLMQEMGISVTGMLSSSVFATIGQIAIPVPVLGGLIGGMVGYALTNTFYQSFFDVLKDKNIARERRILIEMQCNSAKILAEQYRIVIQDIFEQKSIELDHQTKKLFATFNDDLTADEFCQNINEFAKFLGKDLPIKNLQELDDIMLSDEPLII</sequence>
<evidence type="ECO:0000313" key="3">
    <source>
        <dbReference type="EMBL" id="QPT45372.1"/>
    </source>
</evidence>
<feature type="region of interest" description="Disordered" evidence="1">
    <location>
        <begin position="186"/>
        <end position="207"/>
    </location>
</feature>
<keyword evidence="5" id="KW-1185">Reference proteome</keyword>
<reference evidence="2 4" key="1">
    <citation type="submission" date="2016-05" db="EMBL/GenBank/DDBJ databases">
        <title>Draft genome sequence of Moraxella nonliquefaciens CCUG 348T.</title>
        <authorList>
            <person name="Salva-Serra F."/>
            <person name="Engstrom-Jakobsson H."/>
            <person name="Thorell K."/>
            <person name="Gonzales-Siles L."/>
            <person name="Karlsson R."/>
            <person name="Boulund F."/>
            <person name="Engstrand L."/>
            <person name="Kristiansson E."/>
            <person name="Moore E."/>
        </authorList>
    </citation>
    <scope>NUCLEOTIDE SEQUENCE [LARGE SCALE GENOMIC DNA]</scope>
    <source>
        <strain evidence="2 4">CCUG 348</strain>
    </source>
</reference>
<organism evidence="2 4">
    <name type="scientific">Moraxella nonliquefaciens</name>
    <dbReference type="NCBI Taxonomy" id="478"/>
    <lineage>
        <taxon>Bacteria</taxon>
        <taxon>Pseudomonadati</taxon>
        <taxon>Pseudomonadota</taxon>
        <taxon>Gammaproteobacteria</taxon>
        <taxon>Moraxellales</taxon>
        <taxon>Moraxellaceae</taxon>
        <taxon>Moraxella</taxon>
    </lineage>
</organism>
<dbReference type="STRING" id="478.A7456_02670"/>
<dbReference type="Proteomes" id="UP000092575">
    <property type="component" value="Unassembled WGS sequence"/>
</dbReference>
<evidence type="ECO:0000313" key="4">
    <source>
        <dbReference type="Proteomes" id="UP000092575"/>
    </source>
</evidence>
<proteinExistence type="predicted"/>
<protein>
    <submittedName>
        <fullName evidence="2">Uncharacterized protein</fullName>
    </submittedName>
</protein>